<dbReference type="PANTHER" id="PTHR22993:SF9">
    <property type="entry name" value="FORMAMIDOPYRIMIDINE-DNA GLYCOSYLASE"/>
    <property type="match status" value="1"/>
</dbReference>
<dbReference type="Gene3D" id="1.10.8.50">
    <property type="match status" value="1"/>
</dbReference>
<dbReference type="GO" id="GO:0016829">
    <property type="term" value="F:lyase activity"/>
    <property type="evidence" value="ECO:0007669"/>
    <property type="project" value="UniProtKB-KW"/>
</dbReference>
<dbReference type="Pfam" id="PF06831">
    <property type="entry name" value="H2TH"/>
    <property type="match status" value="1"/>
</dbReference>
<dbReference type="SMART" id="SM01232">
    <property type="entry name" value="H2TH"/>
    <property type="match status" value="1"/>
</dbReference>
<evidence type="ECO:0000256" key="10">
    <source>
        <dbReference type="SAM" id="MobiDB-lite"/>
    </source>
</evidence>
<dbReference type="PROSITE" id="PS51068">
    <property type="entry name" value="FPG_CAT"/>
    <property type="match status" value="1"/>
</dbReference>
<dbReference type="Gene3D" id="3.20.190.10">
    <property type="entry name" value="MutM-like, N-terminal"/>
    <property type="match status" value="1"/>
</dbReference>
<feature type="region of interest" description="Disordered" evidence="10">
    <location>
        <begin position="333"/>
        <end position="415"/>
    </location>
</feature>
<keyword evidence="3" id="KW-0227">DNA damage</keyword>
<dbReference type="EMBL" id="HBIO01025247">
    <property type="protein sequence ID" value="CAE0474524.1"/>
    <property type="molecule type" value="Transcribed_RNA"/>
</dbReference>
<sequence length="415" mass="46399">MPELVEVEKFRLLLLRLCSKEGVIVSKSSNKKQNHCPQNENEEESSSPSSILPSSLLSSSLLSSSPTGDFSPLSIECPSPTPPKNFPTEAEIKILQQYHVKDVERKGKLLRLIMMLTATTSNSGEADKSTCIDPLPPMKYVYFHMGMTGRISTPDYVPSLESLSGNDTFPPPHTHLIIKVGKVKVAFSDPRRFGAVSIDSNGPLDSQWNTFATDALDPDSSLALDGLIGHRKGVKALLLDQRAIVSGVGNWIADELCYQARIHPDQAYLTNDEVKLLKFHLDNILKIGIDAKENNFPKDWIFHRRWSKNSKTQMKDRDGNTVLFIQSGGRSSAIVPSLQKNQKRKRKKPESDNSNDDVKNMNTSATTNTKSIPKKEKALVKKRTRTSSEKQQNKNSKKEVPPLRIPTRRSKRLTK</sequence>
<feature type="compositionally biased region" description="Basic residues" evidence="10">
    <location>
        <begin position="406"/>
        <end position="415"/>
    </location>
</feature>
<dbReference type="Pfam" id="PF01149">
    <property type="entry name" value="Fapy_DNA_glyco"/>
    <property type="match status" value="1"/>
</dbReference>
<dbReference type="InterPro" id="IPR010979">
    <property type="entry name" value="Ribosomal_uS13-like_H2TH"/>
</dbReference>
<dbReference type="GO" id="GO:0008270">
    <property type="term" value="F:zinc ion binding"/>
    <property type="evidence" value="ECO:0007669"/>
    <property type="project" value="InterPro"/>
</dbReference>
<dbReference type="SMART" id="SM00898">
    <property type="entry name" value="Fapy_DNA_glyco"/>
    <property type="match status" value="1"/>
</dbReference>
<dbReference type="GO" id="GO:0003684">
    <property type="term" value="F:damaged DNA binding"/>
    <property type="evidence" value="ECO:0007669"/>
    <property type="project" value="InterPro"/>
</dbReference>
<gene>
    <name evidence="12" type="ORF">CDEB00056_LOCUS19377</name>
</gene>
<feature type="compositionally biased region" description="Basic and acidic residues" evidence="10">
    <location>
        <begin position="386"/>
        <end position="401"/>
    </location>
</feature>
<evidence type="ECO:0000256" key="1">
    <source>
        <dbReference type="ARBA" id="ARBA00001668"/>
    </source>
</evidence>
<evidence type="ECO:0000256" key="9">
    <source>
        <dbReference type="ARBA" id="ARBA00023295"/>
    </source>
</evidence>
<evidence type="ECO:0000313" key="12">
    <source>
        <dbReference type="EMBL" id="CAE0474524.1"/>
    </source>
</evidence>
<evidence type="ECO:0000256" key="8">
    <source>
        <dbReference type="ARBA" id="ARBA00023268"/>
    </source>
</evidence>
<keyword evidence="7" id="KW-0456">Lyase</keyword>
<dbReference type="GO" id="GO:0006284">
    <property type="term" value="P:base-excision repair"/>
    <property type="evidence" value="ECO:0007669"/>
    <property type="project" value="InterPro"/>
</dbReference>
<keyword evidence="8" id="KW-0511">Multifunctional enzyme</keyword>
<dbReference type="GO" id="GO:0008534">
    <property type="term" value="F:oxidized purine nucleobase lesion DNA N-glycosylase activity"/>
    <property type="evidence" value="ECO:0007669"/>
    <property type="project" value="UniProtKB-EC"/>
</dbReference>
<feature type="region of interest" description="Disordered" evidence="10">
    <location>
        <begin position="28"/>
        <end position="63"/>
    </location>
</feature>
<evidence type="ECO:0000259" key="11">
    <source>
        <dbReference type="PROSITE" id="PS51068"/>
    </source>
</evidence>
<protein>
    <recommendedName>
        <fullName evidence="11">Formamidopyrimidine-DNA glycosylase catalytic domain-containing protein</fullName>
    </recommendedName>
</protein>
<evidence type="ECO:0000256" key="5">
    <source>
        <dbReference type="ARBA" id="ARBA00023125"/>
    </source>
</evidence>
<dbReference type="SUPFAM" id="SSF46946">
    <property type="entry name" value="S13-like H2TH domain"/>
    <property type="match status" value="1"/>
</dbReference>
<dbReference type="PANTHER" id="PTHR22993">
    <property type="entry name" value="FORMAMIDOPYRIMIDINE-DNA GLYCOSYLASE"/>
    <property type="match status" value="1"/>
</dbReference>
<accession>A0A7S3QEG3</accession>
<feature type="compositionally biased region" description="Polar residues" evidence="10">
    <location>
        <begin position="360"/>
        <end position="371"/>
    </location>
</feature>
<keyword evidence="9" id="KW-0326">Glycosidase</keyword>
<name>A0A7S3QEG3_9STRA</name>
<comment type="catalytic activity">
    <reaction evidence="1">
        <text>Hydrolysis of DNA containing ring-opened 7-methylguanine residues, releasing 2,6-diamino-4-hydroxy-5-(N-methyl)formamidopyrimidine.</text>
        <dbReference type="EC" id="3.2.2.23"/>
    </reaction>
</comment>
<dbReference type="GO" id="GO:0005634">
    <property type="term" value="C:nucleus"/>
    <property type="evidence" value="ECO:0007669"/>
    <property type="project" value="TreeGrafter"/>
</dbReference>
<dbReference type="AlphaFoldDB" id="A0A7S3QEG3"/>
<keyword evidence="6" id="KW-0234">DNA repair</keyword>
<dbReference type="InterPro" id="IPR012319">
    <property type="entry name" value="FPG_cat"/>
</dbReference>
<evidence type="ECO:0000256" key="6">
    <source>
        <dbReference type="ARBA" id="ARBA00023204"/>
    </source>
</evidence>
<organism evidence="12">
    <name type="scientific">Chaetoceros debilis</name>
    <dbReference type="NCBI Taxonomy" id="122233"/>
    <lineage>
        <taxon>Eukaryota</taxon>
        <taxon>Sar</taxon>
        <taxon>Stramenopiles</taxon>
        <taxon>Ochrophyta</taxon>
        <taxon>Bacillariophyta</taxon>
        <taxon>Coscinodiscophyceae</taxon>
        <taxon>Chaetocerotophycidae</taxon>
        <taxon>Chaetocerotales</taxon>
        <taxon>Chaetocerotaceae</taxon>
        <taxon>Chaetoceros</taxon>
    </lineage>
</organism>
<reference evidence="12" key="1">
    <citation type="submission" date="2021-01" db="EMBL/GenBank/DDBJ databases">
        <authorList>
            <person name="Corre E."/>
            <person name="Pelletier E."/>
            <person name="Niang G."/>
            <person name="Scheremetjew M."/>
            <person name="Finn R."/>
            <person name="Kale V."/>
            <person name="Holt S."/>
            <person name="Cochrane G."/>
            <person name="Meng A."/>
            <person name="Brown T."/>
            <person name="Cohen L."/>
        </authorList>
    </citation>
    <scope>NUCLEOTIDE SEQUENCE</scope>
    <source>
        <strain evidence="12">MM31A-1</strain>
    </source>
</reference>
<keyword evidence="5" id="KW-0238">DNA-binding</keyword>
<dbReference type="SUPFAM" id="SSF81624">
    <property type="entry name" value="N-terminal domain of MutM-like DNA repair proteins"/>
    <property type="match status" value="1"/>
</dbReference>
<evidence type="ECO:0000256" key="3">
    <source>
        <dbReference type="ARBA" id="ARBA00022763"/>
    </source>
</evidence>
<proteinExistence type="inferred from homology"/>
<evidence type="ECO:0000256" key="7">
    <source>
        <dbReference type="ARBA" id="ARBA00023239"/>
    </source>
</evidence>
<evidence type="ECO:0000256" key="2">
    <source>
        <dbReference type="ARBA" id="ARBA00009409"/>
    </source>
</evidence>
<keyword evidence="4" id="KW-0378">Hydrolase</keyword>
<dbReference type="GO" id="GO:0003906">
    <property type="term" value="F:DNA-(apurinic or apyrimidinic site) endonuclease activity"/>
    <property type="evidence" value="ECO:0007669"/>
    <property type="project" value="InterPro"/>
</dbReference>
<comment type="similarity">
    <text evidence="2">Belongs to the FPG family.</text>
</comment>
<dbReference type="InterPro" id="IPR035937">
    <property type="entry name" value="FPG_N"/>
</dbReference>
<evidence type="ECO:0000256" key="4">
    <source>
        <dbReference type="ARBA" id="ARBA00022801"/>
    </source>
</evidence>
<feature type="domain" description="Formamidopyrimidine-DNA glycosylase catalytic" evidence="11">
    <location>
        <begin position="2"/>
        <end position="194"/>
    </location>
</feature>
<dbReference type="InterPro" id="IPR015886">
    <property type="entry name" value="H2TH_FPG"/>
</dbReference>
<feature type="compositionally biased region" description="Low complexity" evidence="10">
    <location>
        <begin position="46"/>
        <end position="63"/>
    </location>
</feature>